<evidence type="ECO:0000313" key="1">
    <source>
        <dbReference type="WBParaSite" id="ASIM_0000775101-mRNA-1"/>
    </source>
</evidence>
<reference evidence="1" key="1">
    <citation type="submission" date="2017-02" db="UniProtKB">
        <authorList>
            <consortium name="WormBaseParasite"/>
        </authorList>
    </citation>
    <scope>IDENTIFICATION</scope>
</reference>
<dbReference type="SUPFAM" id="SSF82199">
    <property type="entry name" value="SET domain"/>
    <property type="match status" value="1"/>
</dbReference>
<organism evidence="1">
    <name type="scientific">Anisakis simplex</name>
    <name type="common">Herring worm</name>
    <dbReference type="NCBI Taxonomy" id="6269"/>
    <lineage>
        <taxon>Eukaryota</taxon>
        <taxon>Metazoa</taxon>
        <taxon>Ecdysozoa</taxon>
        <taxon>Nematoda</taxon>
        <taxon>Chromadorea</taxon>
        <taxon>Rhabditida</taxon>
        <taxon>Spirurina</taxon>
        <taxon>Ascaridomorpha</taxon>
        <taxon>Ascaridoidea</taxon>
        <taxon>Anisakidae</taxon>
        <taxon>Anisakis</taxon>
        <taxon>Anisakis simplex complex</taxon>
    </lineage>
</organism>
<dbReference type="WBParaSite" id="ASIM_0000775101-mRNA-1">
    <property type="protein sequence ID" value="ASIM_0000775101-mRNA-1"/>
    <property type="gene ID" value="ASIM_0000775101"/>
</dbReference>
<accession>A0A0M3JJD2</accession>
<protein>
    <submittedName>
        <fullName evidence="1">SET domain-containing protein</fullName>
    </submittedName>
</protein>
<name>A0A0M3JJD2_ANISI</name>
<dbReference type="AlphaFoldDB" id="A0A0M3JJD2"/>
<dbReference type="InterPro" id="IPR046341">
    <property type="entry name" value="SET_dom_sf"/>
</dbReference>
<sequence>LLKTIRKITLGEELQWNYGRAFDFGPVKTCPCQVCKGACHYKTCQGKQPHGTV</sequence>
<proteinExistence type="predicted"/>